<keyword evidence="1" id="KW-0732">Signal</keyword>
<sequence>MTKTKFMKGLLGATALTVLSTGTAFAQNNFTPADTPVSNTFTLDYNVGLVGQTQIENSATPTVFVVDRLVNVTVASTGGGDNLAPGTENAEVTFTVQNDGNDTHAYLLGLENEASPDFVLEAPTSTNVISYSGDEDGDGLISAAEAVVKVYDPADDTTWPVLAPDGNITVTVQQDIPTTANDGETADVYLYADTRDETDPTGTAIVGDDNATNETATVDNVLADLNGPASDGTNDGLADGAHSATGTYSVESAEVTATKDVFVLSDGPSPALYDCAAIPGTYTPPAPSTDAPVGPVANNGYNQPGACVEYFITVRNSGNADATGINLVDNLPEHLIFESMAVVGDLTGGTLSTIAPDTECDGTASTCNATLTGATLAGTADPLTPTEGHFVIRATIK</sequence>
<dbReference type="RefSeq" id="WP_189586792.1">
    <property type="nucleotide sequence ID" value="NZ_BMYV01000003.1"/>
</dbReference>
<dbReference type="InterPro" id="IPR047589">
    <property type="entry name" value="DUF11_rpt"/>
</dbReference>
<feature type="domain" description="DUF11" evidence="2">
    <location>
        <begin position="298"/>
        <end position="350"/>
    </location>
</feature>
<dbReference type="NCBIfam" id="TIGR01451">
    <property type="entry name" value="B_ant_repeat"/>
    <property type="match status" value="1"/>
</dbReference>
<dbReference type="AlphaFoldDB" id="A0A918KTV8"/>
<proteinExistence type="predicted"/>
<reference evidence="3 4" key="1">
    <citation type="journal article" date="2014" name="Int. J. Syst. Evol. Microbiol.">
        <title>Complete genome sequence of Corynebacterium casei LMG S-19264T (=DSM 44701T), isolated from a smear-ripened cheese.</title>
        <authorList>
            <consortium name="US DOE Joint Genome Institute (JGI-PGF)"/>
            <person name="Walter F."/>
            <person name="Albersmeier A."/>
            <person name="Kalinowski J."/>
            <person name="Ruckert C."/>
        </authorList>
    </citation>
    <scope>NUCLEOTIDE SEQUENCE [LARGE SCALE GENOMIC DNA]</scope>
    <source>
        <strain evidence="3 4">KCTC 23968</strain>
    </source>
</reference>
<evidence type="ECO:0000313" key="3">
    <source>
        <dbReference type="EMBL" id="GGX74080.1"/>
    </source>
</evidence>
<name>A0A918KTV8_9PROT</name>
<dbReference type="Pfam" id="PF01345">
    <property type="entry name" value="DUF11"/>
    <property type="match status" value="1"/>
</dbReference>
<comment type="caution">
    <text evidence="3">The sequence shown here is derived from an EMBL/GenBank/DDBJ whole genome shotgun (WGS) entry which is preliminary data.</text>
</comment>
<evidence type="ECO:0000313" key="4">
    <source>
        <dbReference type="Proteomes" id="UP000600865"/>
    </source>
</evidence>
<evidence type="ECO:0000259" key="2">
    <source>
        <dbReference type="Pfam" id="PF01345"/>
    </source>
</evidence>
<gene>
    <name evidence="3" type="ORF">GCM10011309_25270</name>
</gene>
<keyword evidence="4" id="KW-1185">Reference proteome</keyword>
<protein>
    <recommendedName>
        <fullName evidence="2">DUF11 domain-containing protein</fullName>
    </recommendedName>
</protein>
<accession>A0A918KTV8</accession>
<feature type="signal peptide" evidence="1">
    <location>
        <begin position="1"/>
        <end position="26"/>
    </location>
</feature>
<dbReference type="InterPro" id="IPR001434">
    <property type="entry name" value="OmcB-like_DUF11"/>
</dbReference>
<feature type="chain" id="PRO_5037846695" description="DUF11 domain-containing protein" evidence="1">
    <location>
        <begin position="27"/>
        <end position="397"/>
    </location>
</feature>
<organism evidence="3 4">
    <name type="scientific">Litorimonas cladophorae</name>
    <dbReference type="NCBI Taxonomy" id="1220491"/>
    <lineage>
        <taxon>Bacteria</taxon>
        <taxon>Pseudomonadati</taxon>
        <taxon>Pseudomonadota</taxon>
        <taxon>Alphaproteobacteria</taxon>
        <taxon>Maricaulales</taxon>
        <taxon>Robiginitomaculaceae</taxon>
    </lineage>
</organism>
<dbReference type="EMBL" id="BMYV01000003">
    <property type="protein sequence ID" value="GGX74080.1"/>
    <property type="molecule type" value="Genomic_DNA"/>
</dbReference>
<dbReference type="Proteomes" id="UP000600865">
    <property type="component" value="Unassembled WGS sequence"/>
</dbReference>
<evidence type="ECO:0000256" key="1">
    <source>
        <dbReference type="SAM" id="SignalP"/>
    </source>
</evidence>